<keyword evidence="3" id="KW-1185">Reference proteome</keyword>
<feature type="compositionally biased region" description="Basic residues" evidence="1">
    <location>
        <begin position="889"/>
        <end position="911"/>
    </location>
</feature>
<proteinExistence type="predicted"/>
<feature type="region of interest" description="Disordered" evidence="1">
    <location>
        <begin position="324"/>
        <end position="385"/>
    </location>
</feature>
<feature type="compositionally biased region" description="Low complexity" evidence="1">
    <location>
        <begin position="1534"/>
        <end position="1593"/>
    </location>
</feature>
<feature type="region of interest" description="Disordered" evidence="1">
    <location>
        <begin position="749"/>
        <end position="972"/>
    </location>
</feature>
<reference evidence="2 3" key="1">
    <citation type="submission" date="2020-04" db="EMBL/GenBank/DDBJ databases">
        <authorList>
            <person name="Wallbank WR R."/>
            <person name="Pardo Diaz C."/>
            <person name="Kozak K."/>
            <person name="Martin S."/>
            <person name="Jiggins C."/>
            <person name="Moest M."/>
            <person name="Warren A I."/>
            <person name="Byers J.R.P. K."/>
            <person name="Montejo-Kovacevich G."/>
            <person name="Yen C E."/>
        </authorList>
    </citation>
    <scope>NUCLEOTIDE SEQUENCE [LARGE SCALE GENOMIC DNA]</scope>
</reference>
<feature type="compositionally biased region" description="Basic and acidic residues" evidence="1">
    <location>
        <begin position="1176"/>
        <end position="1196"/>
    </location>
</feature>
<feature type="compositionally biased region" description="Pro residues" evidence="1">
    <location>
        <begin position="1520"/>
        <end position="1533"/>
    </location>
</feature>
<feature type="compositionally biased region" description="Polar residues" evidence="1">
    <location>
        <begin position="529"/>
        <end position="539"/>
    </location>
</feature>
<feature type="region of interest" description="Disordered" evidence="1">
    <location>
        <begin position="1607"/>
        <end position="1645"/>
    </location>
</feature>
<feature type="region of interest" description="Disordered" evidence="1">
    <location>
        <begin position="1128"/>
        <end position="1151"/>
    </location>
</feature>
<feature type="compositionally biased region" description="Basic and acidic residues" evidence="1">
    <location>
        <begin position="1216"/>
        <end position="1225"/>
    </location>
</feature>
<dbReference type="PANTHER" id="PTHR28089">
    <property type="entry name" value="PROTEIN ZDS1-RELATED"/>
    <property type="match status" value="1"/>
</dbReference>
<feature type="compositionally biased region" description="Basic and acidic residues" evidence="1">
    <location>
        <begin position="110"/>
        <end position="119"/>
    </location>
</feature>
<dbReference type="Proteomes" id="UP000494106">
    <property type="component" value="Unassembled WGS sequence"/>
</dbReference>
<comment type="caution">
    <text evidence="2">The sequence shown here is derived from an EMBL/GenBank/DDBJ whole genome shotgun (WGS) entry which is preliminary data.</text>
</comment>
<evidence type="ECO:0000256" key="1">
    <source>
        <dbReference type="SAM" id="MobiDB-lite"/>
    </source>
</evidence>
<dbReference type="PANTHER" id="PTHR28089:SF1">
    <property type="entry name" value="PROTEIN ZDS1-RELATED"/>
    <property type="match status" value="1"/>
</dbReference>
<feature type="compositionally biased region" description="Basic and acidic residues" evidence="1">
    <location>
        <begin position="326"/>
        <end position="355"/>
    </location>
</feature>
<feature type="compositionally biased region" description="Basic and acidic residues" evidence="1">
    <location>
        <begin position="481"/>
        <end position="524"/>
    </location>
</feature>
<name>A0A8S1ADT1_ARCPL</name>
<feature type="compositionally biased region" description="Low complexity" evidence="1">
    <location>
        <begin position="912"/>
        <end position="930"/>
    </location>
</feature>
<dbReference type="OrthoDB" id="7474354at2759"/>
<feature type="compositionally biased region" description="Basic and acidic residues" evidence="1">
    <location>
        <begin position="1137"/>
        <end position="1151"/>
    </location>
</feature>
<feature type="compositionally biased region" description="Polar residues" evidence="1">
    <location>
        <begin position="1201"/>
        <end position="1214"/>
    </location>
</feature>
<feature type="compositionally biased region" description="Polar residues" evidence="1">
    <location>
        <begin position="1226"/>
        <end position="1236"/>
    </location>
</feature>
<feature type="compositionally biased region" description="Polar residues" evidence="1">
    <location>
        <begin position="13"/>
        <end position="49"/>
    </location>
</feature>
<feature type="compositionally biased region" description="Basic and acidic residues" evidence="1">
    <location>
        <begin position="1443"/>
        <end position="1458"/>
    </location>
</feature>
<dbReference type="GO" id="GO:0005737">
    <property type="term" value="C:cytoplasm"/>
    <property type="evidence" value="ECO:0007669"/>
    <property type="project" value="TreeGrafter"/>
</dbReference>
<dbReference type="EMBL" id="CADEBC010000518">
    <property type="protein sequence ID" value="CAB3242770.1"/>
    <property type="molecule type" value="Genomic_DNA"/>
</dbReference>
<feature type="compositionally biased region" description="Basic residues" evidence="1">
    <location>
        <begin position="120"/>
        <end position="131"/>
    </location>
</feature>
<feature type="compositionally biased region" description="Basic residues" evidence="1">
    <location>
        <begin position="940"/>
        <end position="955"/>
    </location>
</feature>
<feature type="region of interest" description="Disordered" evidence="1">
    <location>
        <begin position="1"/>
        <end position="57"/>
    </location>
</feature>
<feature type="compositionally biased region" description="Low complexity" evidence="1">
    <location>
        <begin position="540"/>
        <end position="553"/>
    </location>
</feature>
<feature type="region of interest" description="Disordered" evidence="1">
    <location>
        <begin position="224"/>
        <end position="310"/>
    </location>
</feature>
<sequence length="1696" mass="193591">MESEDLTKPGMDSQGSDELGQSATFKLEANKSTINIPIPQTLNPNSPTTFKLKPSVKGVENAKKRLRAFSIQKKTPITALSVNKSVTGNKTSGSGSTVFIGKLSGVKVTPKSEDAEQKKLPKPPKPGHSKKYLQDSYTDLQKRTLSEIEDMKRKMELVDLGIPLGLICPTAQNEKAMPTKAMPPIKSFLDPAKLDAIISEAKKAKAQGKEFKFDYQKLLPDYDNPFQRKKEEVDAIRKQEYDRESYKKHDKERRKSDKYDRDSRQHYSHRKDERDRRRDEKDTLREKSREKETKKEAKKETKKPVEKETDVNLNDYLVCDSWSLENEDKTNSSSPKHQETPQSEENKTKVVKEIATEPEEVNSKLNVTVSEKKVPNDSPKTTPVRKIKRLQPVIDSFKFEIDPDEDEVLDIFDENSELEKYTKVKQKKDEYDSPFGKIFDLDQSSKDASNDALTDDTFLESVINEIKQDVMCDEANDDASQDKGLVEYDSPTRDCPTPKDARSVTPELDDRMREVQSSRSDYSDGYRSTESGYKSTESGYKSNNSYKSDSNSDNYRMSMEKELVKMPKATVDSLEIWSFVLKICQPLLFRHDRNKCYRQVKYMDFYTIFNDLCYCVIETHSLPKIWYTVNPKLCSCVKDRAIVYEELETCKMGLVDRVYGCDQIQESEFPKARGWYPRFAQCLLESTTLTTVAPSIEWEADDSQTETPIVKEKSYKTNRSTTPVRSEEIYLDREYQRFMEAVWPEVAETRVGTPRSTTPVKQDARKKKAEDTKDDDKKKAKKIKLCSEGWSQESDVEEDIEKTKKTNKIQKMDKVKVRKRKRSSSLSDSDSNSNKKRKASKKATKKTKSKLTKHRRLSKKYLKKLKDKQKKKKRFNSDDEDMDKENRKREKKLKKKKLQKKKKTQKKKKSKASSSSSSSSTSSSSSSETSSDSESDTEIRKKKKKSDVKKKKRKQSSSESTHSEDLFDVNVLNNIKTERLTDDEKKLEFSNRKQKPREIINVKELQNDFVGSVQIKKEVEAIAEKQKIQELELVTQREEEFVTDTHSHITENNSESISLSLADRVCPSVTKTVSQSIAETVPQNENKPLCQSVTESVCQSTAENEPQNVNKTLCQSVKDIVCEEARDNASQSLNESVIDRDPKTVSESISQKDPEIVPTVVSATILENIPVPKEEQITEFKEPLDINRLTPSDRPDVTQPEELSQCSSQESTASKDPYEKDDSHLRPSSQNSNYSFNDVINASHNYQKEEEDKFEQDNYEDGNYEMYEQLAMAYQSDVAKQSPVEGQPQGQWWGSQRIETVVRVRARGEIKCDWRAGCPPPSTAALAPHRPSRWGLKPGEVNIVLTGGNNEVYPIHNVVEPVYQIQTLANNRVDNSSTGSYDEAYEDMYGASDRLQYGDCFATDVPQIDISPTLSESKKPLTTTSSLDERIDRALRTTVLGEVAKDTEEPDADKEAPEKGILLTKASRGVKRVSFADGYKPGQDSDVEEPPKRKKKPRRFGCAWPCPASHPDHVPLWDALPPPPPPPGSPPPFFTQQPPNMLPQQMIMQQPPPMMQQQSSQMLQQQPPQILQQQQSQMLQQPPPQMLQQQPPQLLPQQTPQLLQQQPPQLLQQQPPQMLQQQPPRMMQQQPPHMMQPQPPQMIQQQLMQQQQLLQQQGINPAMLQAPPFAMGQKIDPNVSLPNFMPPEPPPGLISF</sequence>
<feature type="region of interest" description="Disordered" evidence="1">
    <location>
        <begin position="109"/>
        <end position="136"/>
    </location>
</feature>
<feature type="compositionally biased region" description="Basic residues" evidence="1">
    <location>
        <begin position="834"/>
        <end position="874"/>
    </location>
</feature>
<feature type="compositionally biased region" description="Basic and acidic residues" evidence="1">
    <location>
        <begin position="768"/>
        <end position="778"/>
    </location>
</feature>
<accession>A0A8S1ADT1</accession>
<evidence type="ECO:0000313" key="3">
    <source>
        <dbReference type="Proteomes" id="UP000494106"/>
    </source>
</evidence>
<feature type="compositionally biased region" description="Basic and acidic residues" evidence="1">
    <location>
        <begin position="226"/>
        <end position="310"/>
    </location>
</feature>
<feature type="region of interest" description="Disordered" evidence="1">
    <location>
        <begin position="1176"/>
        <end position="1236"/>
    </location>
</feature>
<feature type="region of interest" description="Disordered" evidence="1">
    <location>
        <begin position="1443"/>
        <end position="1500"/>
    </location>
</feature>
<gene>
    <name evidence="2" type="ORF">APLA_LOCUS9206</name>
</gene>
<feature type="region of interest" description="Disordered" evidence="1">
    <location>
        <begin position="1515"/>
        <end position="1593"/>
    </location>
</feature>
<dbReference type="GO" id="GO:0030010">
    <property type="term" value="P:establishment of cell polarity"/>
    <property type="evidence" value="ECO:0007669"/>
    <property type="project" value="TreeGrafter"/>
</dbReference>
<dbReference type="GO" id="GO:0010971">
    <property type="term" value="P:positive regulation of G2/M transition of mitotic cell cycle"/>
    <property type="evidence" value="ECO:0007669"/>
    <property type="project" value="TreeGrafter"/>
</dbReference>
<dbReference type="InterPro" id="IPR040206">
    <property type="entry name" value="Zds1/2"/>
</dbReference>
<protein>
    <submittedName>
        <fullName evidence="2">Uncharacterized protein</fullName>
    </submittedName>
</protein>
<organism evidence="2 3">
    <name type="scientific">Arctia plantaginis</name>
    <name type="common">Wood tiger moth</name>
    <name type="synonym">Phalaena plantaginis</name>
    <dbReference type="NCBI Taxonomy" id="874455"/>
    <lineage>
        <taxon>Eukaryota</taxon>
        <taxon>Metazoa</taxon>
        <taxon>Ecdysozoa</taxon>
        <taxon>Arthropoda</taxon>
        <taxon>Hexapoda</taxon>
        <taxon>Insecta</taxon>
        <taxon>Pterygota</taxon>
        <taxon>Neoptera</taxon>
        <taxon>Endopterygota</taxon>
        <taxon>Lepidoptera</taxon>
        <taxon>Glossata</taxon>
        <taxon>Ditrysia</taxon>
        <taxon>Noctuoidea</taxon>
        <taxon>Erebidae</taxon>
        <taxon>Arctiinae</taxon>
        <taxon>Arctia</taxon>
    </lineage>
</organism>
<feature type="region of interest" description="Disordered" evidence="1">
    <location>
        <begin position="481"/>
        <end position="553"/>
    </location>
</feature>
<evidence type="ECO:0000313" key="2">
    <source>
        <dbReference type="EMBL" id="CAB3242770.1"/>
    </source>
</evidence>